<keyword evidence="8" id="KW-0862">Zinc</keyword>
<evidence type="ECO:0000256" key="6">
    <source>
        <dbReference type="ARBA" id="ARBA00022705"/>
    </source>
</evidence>
<dbReference type="InterPro" id="IPR014052">
    <property type="entry name" value="DNA_primase_ssu_euk/arc"/>
</dbReference>
<gene>
    <name evidence="11" type="ORF">GNLVRS02_ARAD1A15378g</name>
</gene>
<keyword evidence="9" id="KW-0804">Transcription</keyword>
<dbReference type="FunFam" id="3.90.920.10:FF:000003">
    <property type="entry name" value="DNA primase"/>
    <property type="match status" value="1"/>
</dbReference>
<proteinExistence type="inferred from homology"/>
<dbReference type="CDD" id="cd04860">
    <property type="entry name" value="AE_Prim_S"/>
    <property type="match status" value="1"/>
</dbReference>
<evidence type="ECO:0000256" key="7">
    <source>
        <dbReference type="ARBA" id="ARBA00022723"/>
    </source>
</evidence>
<dbReference type="Gene3D" id="3.90.920.10">
    <property type="entry name" value="DNA primase, PRIM domain"/>
    <property type="match status" value="1"/>
</dbReference>
<evidence type="ECO:0000256" key="2">
    <source>
        <dbReference type="ARBA" id="ARBA00022478"/>
    </source>
</evidence>
<accession>A0A060T4A9</accession>
<dbReference type="PANTHER" id="PTHR10536">
    <property type="entry name" value="DNA PRIMASE SMALL SUBUNIT"/>
    <property type="match status" value="1"/>
</dbReference>
<evidence type="ECO:0000313" key="11">
    <source>
        <dbReference type="EMBL" id="CDP33692.1"/>
    </source>
</evidence>
<dbReference type="GO" id="GO:0005658">
    <property type="term" value="C:alpha DNA polymerase:primase complex"/>
    <property type="evidence" value="ECO:0007669"/>
    <property type="project" value="UniProtKB-ARBA"/>
</dbReference>
<evidence type="ECO:0000256" key="5">
    <source>
        <dbReference type="ARBA" id="ARBA00022695"/>
    </source>
</evidence>
<keyword evidence="3 10" id="KW-0639">Primosome</keyword>
<dbReference type="GO" id="GO:0046872">
    <property type="term" value="F:metal ion binding"/>
    <property type="evidence" value="ECO:0007669"/>
    <property type="project" value="UniProtKB-KW"/>
</dbReference>
<organism evidence="11">
    <name type="scientific">Blastobotrys adeninivorans</name>
    <name type="common">Yeast</name>
    <name type="synonym">Arxula adeninivorans</name>
    <dbReference type="NCBI Taxonomy" id="409370"/>
    <lineage>
        <taxon>Eukaryota</taxon>
        <taxon>Fungi</taxon>
        <taxon>Dikarya</taxon>
        <taxon>Ascomycota</taxon>
        <taxon>Saccharomycotina</taxon>
        <taxon>Dipodascomycetes</taxon>
        <taxon>Dipodascales</taxon>
        <taxon>Trichomonascaceae</taxon>
        <taxon>Blastobotrys</taxon>
    </lineage>
</organism>
<keyword evidence="5" id="KW-0548">Nucleotidyltransferase</keyword>
<dbReference type="InterPro" id="IPR002755">
    <property type="entry name" value="DNA_primase_S"/>
</dbReference>
<name>A0A060T4A9_BLAAD</name>
<comment type="similarity">
    <text evidence="1 10">Belongs to the eukaryotic-type primase small subunit family.</text>
</comment>
<sequence length="433" mass="50227">MPDLDSEYPQNHKVTPNAREQYYREFIPSRQLFQWLNHSPVPSNDFTHRELAFTFPKEDNSSETYYSRYQSFPSHEAFRKILIDKNPERFEIGPVYSVNPRDRRTVSKNIFYPVSKELVFDIDLTDYDNVRTCCSEGNICRKCWQFITIAIKVMTEALKNDFGFKHILWVYSGRRGAHAWVCDAKARNLTDAQRSAIVSYLTVLGGTSGRKISSTRPWHPHISRSFETLNSRFVQTVLKTQDPWRDQGRVDELLSSIREQKLKEELKKMWLTDPTAASSTDKWKDIDTAYGMVVKAGTKSPSGWRTLKELKQDIILEYSYPRLDVNVSKALIHLLKSPFSLHPSTGRICVPIDPMHPESFDPLAVPTLELIIHERDRSVREEGLENVVQSRVTDADRTSLKPYVDVFTKFVQELSNDELHNAKRSREDEGLDF</sequence>
<dbReference type="PhylomeDB" id="A0A060T4A9"/>
<reference evidence="11" key="2">
    <citation type="submission" date="2014-06" db="EMBL/GenBank/DDBJ databases">
        <title>The complete genome of Blastobotrys (Arxula) adeninivorans LS3 - a yeast of biotechnological interest.</title>
        <authorList>
            <person name="Kunze G."/>
            <person name="Gaillardin C."/>
            <person name="Czernicka M."/>
            <person name="Durrens P."/>
            <person name="Martin T."/>
            <person name="Boer E."/>
            <person name="Gabaldon T."/>
            <person name="Cruz J."/>
            <person name="Talla E."/>
            <person name="Marck C."/>
            <person name="Goffeau A."/>
            <person name="Barbe V."/>
            <person name="Baret P."/>
            <person name="Baronian K."/>
            <person name="Beier S."/>
            <person name="Bleykasten C."/>
            <person name="Bode R."/>
            <person name="Casaregola S."/>
            <person name="Despons L."/>
            <person name="Fairhead C."/>
            <person name="Giersberg M."/>
            <person name="Gierski P."/>
            <person name="Hahnel U."/>
            <person name="Hartmann A."/>
            <person name="Jankowska D."/>
            <person name="Jubin C."/>
            <person name="Jung P."/>
            <person name="Lafontaine I."/>
            <person name="Leh-Louis V."/>
            <person name="Lemaire M."/>
            <person name="Marcet-Houben M."/>
            <person name="Mascher M."/>
            <person name="Morel G."/>
            <person name="Richard G.-F."/>
            <person name="Riechen J."/>
            <person name="Sacerdot C."/>
            <person name="Sarkar A."/>
            <person name="Savel G."/>
            <person name="Schacherer J."/>
            <person name="Sherman D."/>
            <person name="Straub M.-L."/>
            <person name="Stein N."/>
            <person name="Thierry A."/>
            <person name="Trautwein-Schult A."/>
            <person name="Westhof E."/>
            <person name="Worch S."/>
            <person name="Dujon B."/>
            <person name="Souciet J.-L."/>
            <person name="Wincker P."/>
            <person name="Scholz U."/>
            <person name="Neuveglise N."/>
        </authorList>
    </citation>
    <scope>NUCLEOTIDE SEQUENCE</scope>
    <source>
        <strain evidence="11">LS3</strain>
    </source>
</reference>
<dbReference type="GO" id="GO:0003899">
    <property type="term" value="F:DNA-directed RNA polymerase activity"/>
    <property type="evidence" value="ECO:0007669"/>
    <property type="project" value="InterPro"/>
</dbReference>
<evidence type="ECO:0000256" key="9">
    <source>
        <dbReference type="ARBA" id="ARBA00023163"/>
    </source>
</evidence>
<dbReference type="AlphaFoldDB" id="A0A060T4A9"/>
<evidence type="ECO:0000256" key="3">
    <source>
        <dbReference type="ARBA" id="ARBA00022515"/>
    </source>
</evidence>
<dbReference type="SUPFAM" id="SSF56747">
    <property type="entry name" value="Prim-pol domain"/>
    <property type="match status" value="1"/>
</dbReference>
<keyword evidence="4 10" id="KW-0808">Transferase</keyword>
<dbReference type="NCBIfam" id="TIGR00335">
    <property type="entry name" value="primase_sml"/>
    <property type="match status" value="1"/>
</dbReference>
<protein>
    <recommendedName>
        <fullName evidence="10">DNA primase</fullName>
        <ecNumber evidence="10">2.7.7.-</ecNumber>
    </recommendedName>
</protein>
<evidence type="ECO:0000256" key="8">
    <source>
        <dbReference type="ARBA" id="ARBA00022833"/>
    </source>
</evidence>
<dbReference type="EMBL" id="HG937691">
    <property type="protein sequence ID" value="CDP33692.1"/>
    <property type="molecule type" value="Genomic_DNA"/>
</dbReference>
<dbReference type="Pfam" id="PF01896">
    <property type="entry name" value="DNA_primase_S"/>
    <property type="match status" value="1"/>
</dbReference>
<dbReference type="GO" id="GO:0006269">
    <property type="term" value="P:DNA replication, synthesis of primer"/>
    <property type="evidence" value="ECO:0007669"/>
    <property type="project" value="UniProtKB-KW"/>
</dbReference>
<evidence type="ECO:0000256" key="1">
    <source>
        <dbReference type="ARBA" id="ARBA00009762"/>
    </source>
</evidence>
<evidence type="ECO:0000256" key="4">
    <source>
        <dbReference type="ARBA" id="ARBA00022679"/>
    </source>
</evidence>
<keyword evidence="6 10" id="KW-0235">DNA replication</keyword>
<reference evidence="11" key="1">
    <citation type="submission" date="2014-02" db="EMBL/GenBank/DDBJ databases">
        <authorList>
            <person name="Genoscope - CEA"/>
        </authorList>
    </citation>
    <scope>NUCLEOTIDE SEQUENCE</scope>
    <source>
        <strain evidence="11">LS3</strain>
    </source>
</reference>
<keyword evidence="2 10" id="KW-0240">DNA-directed RNA polymerase</keyword>
<keyword evidence="7" id="KW-0479">Metal-binding</keyword>
<evidence type="ECO:0000256" key="10">
    <source>
        <dbReference type="RuleBase" id="RU003514"/>
    </source>
</evidence>
<dbReference type="EC" id="2.7.7.-" evidence="10"/>